<feature type="transmembrane region" description="Helical" evidence="1">
    <location>
        <begin position="22"/>
        <end position="47"/>
    </location>
</feature>
<protein>
    <submittedName>
        <fullName evidence="2">Uncharacterized protein</fullName>
    </submittedName>
</protein>
<evidence type="ECO:0000256" key="1">
    <source>
        <dbReference type="SAM" id="Phobius"/>
    </source>
</evidence>
<comment type="caution">
    <text evidence="2">The sequence shown here is derived from an EMBL/GenBank/DDBJ whole genome shotgun (WGS) entry which is preliminary data.</text>
</comment>
<feature type="transmembrane region" description="Helical" evidence="1">
    <location>
        <begin position="142"/>
        <end position="161"/>
    </location>
</feature>
<keyword evidence="1" id="KW-1133">Transmembrane helix</keyword>
<dbReference type="PANTHER" id="PTHR37577:SF1">
    <property type="entry name" value="INTEGRAL MEMBRANE PROTEIN"/>
    <property type="match status" value="1"/>
</dbReference>
<evidence type="ECO:0000313" key="3">
    <source>
        <dbReference type="Proteomes" id="UP000245464"/>
    </source>
</evidence>
<organism evidence="2 3">
    <name type="scientific">Pyrenophora tritici-repentis</name>
    <dbReference type="NCBI Taxonomy" id="45151"/>
    <lineage>
        <taxon>Eukaryota</taxon>
        <taxon>Fungi</taxon>
        <taxon>Dikarya</taxon>
        <taxon>Ascomycota</taxon>
        <taxon>Pezizomycotina</taxon>
        <taxon>Dothideomycetes</taxon>
        <taxon>Pleosporomycetidae</taxon>
        <taxon>Pleosporales</taxon>
        <taxon>Pleosporineae</taxon>
        <taxon>Pleosporaceae</taxon>
        <taxon>Pyrenophora</taxon>
    </lineage>
</organism>
<keyword evidence="1" id="KW-0812">Transmembrane</keyword>
<dbReference type="PANTHER" id="PTHR37577">
    <property type="entry name" value="INTEGRAL MEMBRANE PROTEIN"/>
    <property type="match status" value="1"/>
</dbReference>
<dbReference type="EMBL" id="NQIK02000007">
    <property type="protein sequence ID" value="KAF7568481.1"/>
    <property type="molecule type" value="Genomic_DNA"/>
</dbReference>
<dbReference type="RefSeq" id="XP_001941159.2">
    <property type="nucleotide sequence ID" value="XM_001941124.2"/>
</dbReference>
<sequence>MACGGNLICDAQNITVQANPDIAGYGVLISFILSAFLTISAVIFAYFSDSMAESYITDTDTWLIHGFQNALWKLLAKQPFRFILAKIRRRNNTRQKLNRKQREEALNSFILSLSDQQLATGLAILIAAVTNQCTLTPPDFRVAFALAWFSTTTHLATLDSLRQYFVQHAMLRNVRIIGMLAFMALFLYSFLVVLLMENSPDSLVPVQCHVQGSVKLYSDEEITLSKYFVPWVMTVLFLIFEYKAALLRTYDYGDQDLIGLGALSKNVLALWSRWRHPKNLHLPHMSTKEWRYVQNEFALELFAAQRRGLLEGVMQVPANTKHWRRLNKTYQYAEHRHWQSLLPLAFPMIFMMVYGFVQMLMFRLELGEINGIEFDSSMGFGQIIPLILLALPFLAAAELYSESKTVPLQTKPLEFSSAATGESTSAIEFTAMNRTLTLPMTSSADSGDSELVQLEQNALEYAAQLADIQRYFYADTKCIQRLQVAAKTEQEVKETLKKKAALLKATIEYRASEQHMKGFSWVMTLILFSRVSVAVIMPTLINLGKYSFSGTAGGFWILALGAHRFYTWIKRLRCIKVERYLRLLEDYRAKKIPTGL</sequence>
<dbReference type="OrthoDB" id="3684969at2759"/>
<feature type="transmembrane region" description="Helical" evidence="1">
    <location>
        <begin position="519"/>
        <end position="541"/>
    </location>
</feature>
<dbReference type="KEGG" id="ptrr:6349140"/>
<accession>A0A2W1F309</accession>
<gene>
    <name evidence="2" type="ORF">PtrM4_130940</name>
</gene>
<keyword evidence="1" id="KW-0472">Membrane</keyword>
<feature type="transmembrane region" description="Helical" evidence="1">
    <location>
        <begin position="547"/>
        <end position="566"/>
    </location>
</feature>
<reference evidence="2" key="1">
    <citation type="journal article" date="2018" name="BMC Genomics">
        <title>Comparative genomics of the wheat fungal pathogen Pyrenophora tritici-repentis reveals chromosomal variations and genome plasticity.</title>
        <authorList>
            <person name="Moolhuijzen P."/>
            <person name="See P.T."/>
            <person name="Hane J.K."/>
            <person name="Shi G."/>
            <person name="Liu Z."/>
            <person name="Oliver R.P."/>
            <person name="Moffat C.S."/>
        </authorList>
    </citation>
    <scope>NUCLEOTIDE SEQUENCE [LARGE SCALE GENOMIC DNA]</scope>
    <source>
        <strain evidence="2">M4</strain>
    </source>
</reference>
<evidence type="ECO:0000313" key="2">
    <source>
        <dbReference type="EMBL" id="KAF7568481.1"/>
    </source>
</evidence>
<dbReference type="InterPro" id="IPR053018">
    <property type="entry name" value="Elsinochrome_Biosynth-Asso"/>
</dbReference>
<feature type="transmembrane region" description="Helical" evidence="1">
    <location>
        <begin position="382"/>
        <end position="401"/>
    </location>
</feature>
<feature type="transmembrane region" description="Helical" evidence="1">
    <location>
        <begin position="173"/>
        <end position="196"/>
    </location>
</feature>
<dbReference type="GeneID" id="6349140"/>
<feature type="transmembrane region" description="Helical" evidence="1">
    <location>
        <begin position="341"/>
        <end position="362"/>
    </location>
</feature>
<proteinExistence type="predicted"/>
<feature type="transmembrane region" description="Helical" evidence="1">
    <location>
        <begin position="105"/>
        <end position="130"/>
    </location>
</feature>
<dbReference type="AlphaFoldDB" id="A0A2W1F309"/>
<dbReference type="Proteomes" id="UP000245464">
    <property type="component" value="Chromosome 7"/>
</dbReference>
<feature type="transmembrane region" description="Helical" evidence="1">
    <location>
        <begin position="224"/>
        <end position="242"/>
    </location>
</feature>
<name>A0A2W1F309_9PLEO</name>